<accession>A0A023D085</accession>
<reference evidence="1 2" key="1">
    <citation type="journal article" date="2015" name="Genome Announc.">
        <title>Expanding the biotechnology potential of lactobacilli through comparative genomics of 213 strains and associated genera.</title>
        <authorList>
            <person name="Sun Z."/>
            <person name="Harris H.M."/>
            <person name="McCann A."/>
            <person name="Guo C."/>
            <person name="Argimon S."/>
            <person name="Zhang W."/>
            <person name="Yang X."/>
            <person name="Jeffery I.B."/>
            <person name="Cooney J.C."/>
            <person name="Kagawa T.F."/>
            <person name="Liu W."/>
            <person name="Song Y."/>
            <person name="Salvetti E."/>
            <person name="Wrobel A."/>
            <person name="Rasinkangas P."/>
            <person name="Parkhill J."/>
            <person name="Rea M.C."/>
            <person name="O'Sullivan O."/>
            <person name="Ritari J."/>
            <person name="Douillard F.P."/>
            <person name="Paul Ross R."/>
            <person name="Yang R."/>
            <person name="Briner A.E."/>
            <person name="Felis G.E."/>
            <person name="de Vos W.M."/>
            <person name="Barrangou R."/>
            <person name="Klaenhammer T.R."/>
            <person name="Caufield P.W."/>
            <person name="Cui Y."/>
            <person name="Zhang H."/>
            <person name="O'Toole P.W."/>
        </authorList>
    </citation>
    <scope>NUCLEOTIDE SEQUENCE [LARGE SCALE GENOMIC DNA]</scope>
    <source>
        <strain evidence="1 2">DSM 21376</strain>
    </source>
</reference>
<comment type="caution">
    <text evidence="1">The sequence shown here is derived from an EMBL/GenBank/DDBJ whole genome shotgun (WGS) entry which is preliminary data.</text>
</comment>
<dbReference type="AlphaFoldDB" id="A0A023D085"/>
<organism evidence="1 2">
    <name type="scientific">Liquorilactobacillus sucicola DSM 21376 = JCM 15457</name>
    <dbReference type="NCBI Taxonomy" id="1423806"/>
    <lineage>
        <taxon>Bacteria</taxon>
        <taxon>Bacillati</taxon>
        <taxon>Bacillota</taxon>
        <taxon>Bacilli</taxon>
        <taxon>Lactobacillales</taxon>
        <taxon>Lactobacillaceae</taxon>
        <taxon>Liquorilactobacillus</taxon>
    </lineage>
</organism>
<dbReference type="STRING" id="1423806.FD15_GL002293"/>
<dbReference type="RefSeq" id="WP_034990039.1">
    <property type="nucleotide sequence ID" value="NZ_AYZF01000003.1"/>
</dbReference>
<name>A0A023D085_9LACO</name>
<dbReference type="Proteomes" id="UP000050961">
    <property type="component" value="Unassembled WGS sequence"/>
</dbReference>
<evidence type="ECO:0000313" key="1">
    <source>
        <dbReference type="EMBL" id="KRN07425.1"/>
    </source>
</evidence>
<protein>
    <submittedName>
        <fullName evidence="1">Uncharacterized protein</fullName>
    </submittedName>
</protein>
<evidence type="ECO:0000313" key="2">
    <source>
        <dbReference type="Proteomes" id="UP000050961"/>
    </source>
</evidence>
<dbReference type="PATRIC" id="fig|1423806.3.peg.2344"/>
<dbReference type="eggNOG" id="ENOG5032NJJ">
    <property type="taxonomic scope" value="Bacteria"/>
</dbReference>
<dbReference type="EMBL" id="AYZF01000003">
    <property type="protein sequence ID" value="KRN07425.1"/>
    <property type="molecule type" value="Genomic_DNA"/>
</dbReference>
<gene>
    <name evidence="1" type="ORF">FD15_GL002293</name>
</gene>
<proteinExistence type="predicted"/>
<keyword evidence="2" id="KW-1185">Reference proteome</keyword>
<sequence>MIQTENTKKHYSKKEKIDREQVAKILTNKEVTLIPARYLNEQGKDYFQYLVDIIEDSDIPFDSIDEISLNLLAENLYQAAEAIKNIHENGVITVDGKKNQATTIFNSVLKNIDSLLTSLNLTMNQRVKTLLANVQNENIEDPFKEVMND</sequence>